<reference evidence="3" key="1">
    <citation type="submission" date="2018-02" db="EMBL/GenBank/DDBJ databases">
        <authorList>
            <person name="Hausmann B."/>
        </authorList>
    </citation>
    <scope>NUCLEOTIDE SEQUENCE [LARGE SCALE GENOMIC DNA]</scope>
    <source>
        <strain evidence="3">Peat soil MAG SbF1</strain>
    </source>
</reference>
<evidence type="ECO:0000313" key="3">
    <source>
        <dbReference type="Proteomes" id="UP000238916"/>
    </source>
</evidence>
<dbReference type="PANTHER" id="PTHR43615:SF1">
    <property type="entry name" value="PPDK_N DOMAIN-CONTAINING PROTEIN"/>
    <property type="match status" value="1"/>
</dbReference>
<gene>
    <name evidence="2" type="ORF">SBF1_2560007</name>
</gene>
<dbReference type="Gene3D" id="3.50.30.10">
    <property type="entry name" value="Phosphohistidine domain"/>
    <property type="match status" value="1"/>
</dbReference>
<organism evidence="2 3">
    <name type="scientific">Candidatus Desulfosporosinus infrequens</name>
    <dbReference type="NCBI Taxonomy" id="2043169"/>
    <lineage>
        <taxon>Bacteria</taxon>
        <taxon>Bacillati</taxon>
        <taxon>Bacillota</taxon>
        <taxon>Clostridia</taxon>
        <taxon>Eubacteriales</taxon>
        <taxon>Desulfitobacteriaceae</taxon>
        <taxon>Desulfosporosinus</taxon>
    </lineage>
</organism>
<sequence length="44" mass="4761">MTHGAVVAREYGLPAVVSVENATKLIKDGQKIRVNGTEGYVKIF</sequence>
<dbReference type="AlphaFoldDB" id="A0A2U3KPX3"/>
<dbReference type="PANTHER" id="PTHR43615">
    <property type="entry name" value="PHOSPHOENOLPYRUVATE SYNTHASE-RELATED"/>
    <property type="match status" value="1"/>
</dbReference>
<name>A0A2U3KPX3_9FIRM</name>
<proteinExistence type="predicted"/>
<dbReference type="Proteomes" id="UP000238916">
    <property type="component" value="Unassembled WGS sequence"/>
</dbReference>
<dbReference type="InterPro" id="IPR008279">
    <property type="entry name" value="PEP-util_enz_mobile_dom"/>
</dbReference>
<protein>
    <recommendedName>
        <fullName evidence="1">PEP-utilising enzyme mobile domain-containing protein</fullName>
    </recommendedName>
</protein>
<feature type="domain" description="PEP-utilising enzyme mobile" evidence="1">
    <location>
        <begin position="2"/>
        <end position="39"/>
    </location>
</feature>
<dbReference type="Pfam" id="PF00391">
    <property type="entry name" value="PEP-utilizers"/>
    <property type="match status" value="1"/>
</dbReference>
<dbReference type="InterPro" id="IPR051549">
    <property type="entry name" value="PEP_Utilizing_Enz"/>
</dbReference>
<dbReference type="SUPFAM" id="SSF52009">
    <property type="entry name" value="Phosphohistidine domain"/>
    <property type="match status" value="1"/>
</dbReference>
<accession>A0A2U3KPX3</accession>
<dbReference type="InterPro" id="IPR036637">
    <property type="entry name" value="Phosphohistidine_dom_sf"/>
</dbReference>
<dbReference type="EMBL" id="OMOF01000175">
    <property type="protein sequence ID" value="SPF41733.1"/>
    <property type="molecule type" value="Genomic_DNA"/>
</dbReference>
<evidence type="ECO:0000313" key="2">
    <source>
        <dbReference type="EMBL" id="SPF41733.1"/>
    </source>
</evidence>
<dbReference type="GO" id="GO:0016772">
    <property type="term" value="F:transferase activity, transferring phosphorus-containing groups"/>
    <property type="evidence" value="ECO:0007669"/>
    <property type="project" value="InterPro"/>
</dbReference>
<evidence type="ECO:0000259" key="1">
    <source>
        <dbReference type="Pfam" id="PF00391"/>
    </source>
</evidence>